<reference evidence="1 2" key="1">
    <citation type="journal article" date="2020" name="Phytopathology">
        <title>Genome Sequence Resources of Colletotrichum truncatum, C. plurivorum, C. musicola, and C. sojae: Four Species Pathogenic to Soybean (Glycine max).</title>
        <authorList>
            <person name="Rogerio F."/>
            <person name="Boufleur T.R."/>
            <person name="Ciampi-Guillardi M."/>
            <person name="Sukno S.A."/>
            <person name="Thon M.R."/>
            <person name="Massola Junior N.S."/>
            <person name="Baroncelli R."/>
        </authorList>
    </citation>
    <scope>NUCLEOTIDE SEQUENCE [LARGE SCALE GENOMIC DNA]</scope>
    <source>
        <strain evidence="1 2">CMES1059</strain>
    </source>
</reference>
<dbReference type="Proteomes" id="UP000805649">
    <property type="component" value="Unassembled WGS sequence"/>
</dbReference>
<sequence length="658" mass="71774">MQSSLSPEVPPPPGSVHSNGSPNNLGMVPDLDSPADRNSPNAPSSVTSDSRTQGQAPPVAVPAACLACRGKHLKCDGQNPCSRCQTSQSECVYVASRRGYKGPRRNTAANPNKRARSSSPTSSIAVADGCPMLLGANGSSAAMQNPIASFNSGIVLPDTPSTTFAATPNLTNLQLLRSFGAATGFNSNHVALGQTQPGFQVPLPTLAERCLDSFYHHFHASHPFALPKGYLLRITRDTNVEPLLAAMRWIGSLFLEVGPARAGFLDEALRLVQDPTTTRDGFFVQALIILIVGLDGSCDQEKARNLLADAERVALELGMNTREYATQYGRGIPILEESWRRTWWDLFVVDGMVAGVHRQTNFLLFDVPADAGLPCEEHQYLSGNIPPPMSLVDLEDQDFSGDDREFSSFAYRILAGRNLGKFMRVPPIFGPEDENLARIEALLTNWRLHLPSTKRDALNQKLQSDEMIFQANMMIHATSIMLHQPHSQLDSSPARSVTSCAPHRPVPSGDLFNSHTNHTITSAAEISKLITHRVPLLSHTHFFTCVVTLSSIVHLSKWALFFIPHDDDELRQQIRLNIGALNKLSSVWKAAGTASGQVKGVAQEIYRTKKASQINPSYWQGFTQEEVINSIAADETIMHDIETGLGSIPMPNLDGLEP</sequence>
<keyword evidence="2" id="KW-1185">Reference proteome</keyword>
<dbReference type="EMBL" id="VUJX02000010">
    <property type="protein sequence ID" value="KAL0931002.1"/>
    <property type="molecule type" value="Genomic_DNA"/>
</dbReference>
<evidence type="ECO:0000313" key="1">
    <source>
        <dbReference type="EMBL" id="KAL0931002.1"/>
    </source>
</evidence>
<organism evidence="1 2">
    <name type="scientific">Colletotrichum truncatum</name>
    <name type="common">Anthracnose fungus</name>
    <name type="synonym">Colletotrichum capsici</name>
    <dbReference type="NCBI Taxonomy" id="5467"/>
    <lineage>
        <taxon>Eukaryota</taxon>
        <taxon>Fungi</taxon>
        <taxon>Dikarya</taxon>
        <taxon>Ascomycota</taxon>
        <taxon>Pezizomycotina</taxon>
        <taxon>Sordariomycetes</taxon>
        <taxon>Hypocreomycetidae</taxon>
        <taxon>Glomerellales</taxon>
        <taxon>Glomerellaceae</taxon>
        <taxon>Colletotrichum</taxon>
        <taxon>Colletotrichum truncatum species complex</taxon>
    </lineage>
</organism>
<gene>
    <name evidence="1" type="ORF">CTRU02_213737</name>
</gene>
<evidence type="ECO:0000313" key="2">
    <source>
        <dbReference type="Proteomes" id="UP000805649"/>
    </source>
</evidence>
<name>A0ACC3YGP1_COLTU</name>
<accession>A0ACC3YGP1</accession>
<protein>
    <submittedName>
        <fullName evidence="1">Uncharacterized protein</fullName>
    </submittedName>
</protein>
<comment type="caution">
    <text evidence="1">The sequence shown here is derived from an EMBL/GenBank/DDBJ whole genome shotgun (WGS) entry which is preliminary data.</text>
</comment>
<proteinExistence type="predicted"/>